<comment type="caution">
    <text evidence="2">The sequence shown here is derived from an EMBL/GenBank/DDBJ whole genome shotgun (WGS) entry which is preliminary data.</text>
</comment>
<proteinExistence type="predicted"/>
<dbReference type="GO" id="GO:0004497">
    <property type="term" value="F:monooxygenase activity"/>
    <property type="evidence" value="ECO:0007669"/>
    <property type="project" value="UniProtKB-KW"/>
</dbReference>
<gene>
    <name evidence="2" type="ORF">EYS42_05530</name>
</gene>
<dbReference type="InterPro" id="IPR011008">
    <property type="entry name" value="Dimeric_a/b-barrel"/>
</dbReference>
<dbReference type="AlphaFoldDB" id="A0A4Q9H047"/>
<dbReference type="Pfam" id="PF03992">
    <property type="entry name" value="ABM"/>
    <property type="match status" value="1"/>
</dbReference>
<feature type="domain" description="ABM" evidence="1">
    <location>
        <begin position="1"/>
        <end position="75"/>
    </location>
</feature>
<reference evidence="2 3" key="1">
    <citation type="submission" date="2019-02" db="EMBL/GenBank/DDBJ databases">
        <title>Aquabacterium sp. strain KMB7.</title>
        <authorList>
            <person name="Chen W.-M."/>
        </authorList>
    </citation>
    <scope>NUCLEOTIDE SEQUENCE [LARGE SCALE GENOMIC DNA]</scope>
    <source>
        <strain evidence="2 3">KMB7</strain>
    </source>
</reference>
<organism evidence="2 3">
    <name type="scientific">Aquabacterium lacunae</name>
    <dbReference type="NCBI Taxonomy" id="2528630"/>
    <lineage>
        <taxon>Bacteria</taxon>
        <taxon>Pseudomonadati</taxon>
        <taxon>Pseudomonadota</taxon>
        <taxon>Betaproteobacteria</taxon>
        <taxon>Burkholderiales</taxon>
        <taxon>Aquabacterium</taxon>
    </lineage>
</organism>
<accession>A0A4Q9H047</accession>
<dbReference type="SUPFAM" id="SSF54909">
    <property type="entry name" value="Dimeric alpha+beta barrel"/>
    <property type="match status" value="1"/>
</dbReference>
<dbReference type="Proteomes" id="UP000292120">
    <property type="component" value="Unassembled WGS sequence"/>
</dbReference>
<dbReference type="InterPro" id="IPR052936">
    <property type="entry name" value="Jasmonate_Hydroxylase-like"/>
</dbReference>
<keyword evidence="2" id="KW-0560">Oxidoreductase</keyword>
<dbReference type="PANTHER" id="PTHR37811">
    <property type="entry name" value="BLL5343 PROTEIN"/>
    <property type="match status" value="1"/>
</dbReference>
<dbReference type="Gene3D" id="3.30.70.100">
    <property type="match status" value="1"/>
</dbReference>
<keyword evidence="3" id="KW-1185">Reference proteome</keyword>
<dbReference type="InterPro" id="IPR007138">
    <property type="entry name" value="ABM_dom"/>
</dbReference>
<sequence>MIVTVFRSRLNPEHQAEYTEWAARMAALARTMPGYVSHKGFTADDGERVTVVEFDSLDATQAWGRHPEHLQAMKRGREAFYLQYSLQVCEVRKHHHFDTTRPAADTPPR</sequence>
<dbReference type="OrthoDB" id="9797060at2"/>
<dbReference type="EMBL" id="SIXI01000002">
    <property type="protein sequence ID" value="TBO32643.1"/>
    <property type="molecule type" value="Genomic_DNA"/>
</dbReference>
<protein>
    <submittedName>
        <fullName evidence="2">Antibiotic biosynthesis monooxygenase</fullName>
    </submittedName>
</protein>
<evidence type="ECO:0000259" key="1">
    <source>
        <dbReference type="Pfam" id="PF03992"/>
    </source>
</evidence>
<dbReference type="PANTHER" id="PTHR37811:SF2">
    <property type="entry name" value="ABM DOMAIN-CONTAINING PROTEIN"/>
    <property type="match status" value="1"/>
</dbReference>
<evidence type="ECO:0000313" key="3">
    <source>
        <dbReference type="Proteomes" id="UP000292120"/>
    </source>
</evidence>
<evidence type="ECO:0000313" key="2">
    <source>
        <dbReference type="EMBL" id="TBO32643.1"/>
    </source>
</evidence>
<name>A0A4Q9H047_9BURK</name>
<dbReference type="RefSeq" id="WP_130966855.1">
    <property type="nucleotide sequence ID" value="NZ_SIXI01000002.1"/>
</dbReference>
<keyword evidence="2" id="KW-0503">Monooxygenase</keyword>